<evidence type="ECO:0000313" key="9">
    <source>
        <dbReference type="EMBL" id="MDW8802538.1"/>
    </source>
</evidence>
<evidence type="ECO:0000259" key="8">
    <source>
        <dbReference type="Pfam" id="PF00266"/>
    </source>
</evidence>
<keyword evidence="10" id="KW-1185">Reference proteome</keyword>
<dbReference type="EC" id="2.8.1.7" evidence="3"/>
<evidence type="ECO:0000256" key="5">
    <source>
        <dbReference type="ARBA" id="ARBA00022898"/>
    </source>
</evidence>
<evidence type="ECO:0000256" key="3">
    <source>
        <dbReference type="ARBA" id="ARBA00012239"/>
    </source>
</evidence>
<evidence type="ECO:0000256" key="2">
    <source>
        <dbReference type="ARBA" id="ARBA00010447"/>
    </source>
</evidence>
<dbReference type="CDD" id="cd06453">
    <property type="entry name" value="SufS_like"/>
    <property type="match status" value="1"/>
</dbReference>
<dbReference type="Gene3D" id="3.90.1150.10">
    <property type="entry name" value="Aspartate Aminotransferase, domain 1"/>
    <property type="match status" value="1"/>
</dbReference>
<reference evidence="9 10" key="1">
    <citation type="submission" date="2023-04" db="EMBL/GenBank/DDBJ databases">
        <title>Clostridium tannerae sp. nov., isolated from the fecal material of an alpaca.</title>
        <authorList>
            <person name="Miller S."/>
            <person name="Hendry M."/>
            <person name="King J."/>
            <person name="Sankaranarayanan K."/>
            <person name="Lawson P.A."/>
        </authorList>
    </citation>
    <scope>NUCLEOTIDE SEQUENCE [LARGE SCALE GENOMIC DNA]</scope>
    <source>
        <strain evidence="9 10">A1-XYC3</strain>
    </source>
</reference>
<dbReference type="NCBIfam" id="TIGR01977">
    <property type="entry name" value="am_tr_V_EF2568"/>
    <property type="match status" value="1"/>
</dbReference>
<dbReference type="PIRSF" id="PIRSF005572">
    <property type="entry name" value="NifS"/>
    <property type="match status" value="1"/>
</dbReference>
<dbReference type="PANTHER" id="PTHR43586">
    <property type="entry name" value="CYSTEINE DESULFURASE"/>
    <property type="match status" value="1"/>
</dbReference>
<dbReference type="RefSeq" id="WP_318798858.1">
    <property type="nucleotide sequence ID" value="NZ_JARUJP010000022.1"/>
</dbReference>
<evidence type="ECO:0000256" key="7">
    <source>
        <dbReference type="RuleBase" id="RU004504"/>
    </source>
</evidence>
<dbReference type="InterPro" id="IPR015424">
    <property type="entry name" value="PyrdxlP-dep_Trfase"/>
</dbReference>
<accession>A0ABU4JX79</accession>
<dbReference type="Pfam" id="PF00266">
    <property type="entry name" value="Aminotran_5"/>
    <property type="match status" value="1"/>
</dbReference>
<evidence type="ECO:0000313" key="10">
    <source>
        <dbReference type="Proteomes" id="UP001281656"/>
    </source>
</evidence>
<dbReference type="GO" id="GO:0031071">
    <property type="term" value="F:cysteine desulfurase activity"/>
    <property type="evidence" value="ECO:0007669"/>
    <property type="project" value="UniProtKB-EC"/>
</dbReference>
<proteinExistence type="inferred from homology"/>
<dbReference type="PROSITE" id="PS00595">
    <property type="entry name" value="AA_TRANSFER_CLASS_5"/>
    <property type="match status" value="1"/>
</dbReference>
<dbReference type="Gene3D" id="3.40.640.10">
    <property type="entry name" value="Type I PLP-dependent aspartate aminotransferase-like (Major domain)"/>
    <property type="match status" value="1"/>
</dbReference>
<dbReference type="PANTHER" id="PTHR43586:SF4">
    <property type="entry name" value="ISOPENICILLIN N EPIMERASE"/>
    <property type="match status" value="1"/>
</dbReference>
<dbReference type="Proteomes" id="UP001281656">
    <property type="component" value="Unassembled WGS sequence"/>
</dbReference>
<protein>
    <recommendedName>
        <fullName evidence="3">cysteine desulfurase</fullName>
        <ecNumber evidence="3">2.8.1.7</ecNumber>
    </recommendedName>
</protein>
<gene>
    <name evidence="9" type="ORF">P8V03_15430</name>
</gene>
<comment type="cofactor">
    <cofactor evidence="1 7">
        <name>pyridoxal 5'-phosphate</name>
        <dbReference type="ChEBI" id="CHEBI:597326"/>
    </cofactor>
</comment>
<keyword evidence="5" id="KW-0663">Pyridoxal phosphate</keyword>
<dbReference type="InterPro" id="IPR000192">
    <property type="entry name" value="Aminotrans_V_dom"/>
</dbReference>
<keyword evidence="4 9" id="KW-0808">Transferase</keyword>
<dbReference type="InterPro" id="IPR016454">
    <property type="entry name" value="Cysteine_dSase"/>
</dbReference>
<comment type="caution">
    <text evidence="9">The sequence shown here is derived from an EMBL/GenBank/DDBJ whole genome shotgun (WGS) entry which is preliminary data.</text>
</comment>
<comment type="catalytic activity">
    <reaction evidence="6">
        <text>(sulfur carrier)-H + L-cysteine = (sulfur carrier)-SH + L-alanine</text>
        <dbReference type="Rhea" id="RHEA:43892"/>
        <dbReference type="Rhea" id="RHEA-COMP:14737"/>
        <dbReference type="Rhea" id="RHEA-COMP:14739"/>
        <dbReference type="ChEBI" id="CHEBI:29917"/>
        <dbReference type="ChEBI" id="CHEBI:35235"/>
        <dbReference type="ChEBI" id="CHEBI:57972"/>
        <dbReference type="ChEBI" id="CHEBI:64428"/>
        <dbReference type="EC" id="2.8.1.7"/>
    </reaction>
</comment>
<evidence type="ECO:0000256" key="4">
    <source>
        <dbReference type="ARBA" id="ARBA00022679"/>
    </source>
</evidence>
<feature type="domain" description="Aminotransferase class V" evidence="8">
    <location>
        <begin position="3"/>
        <end position="371"/>
    </location>
</feature>
<dbReference type="InterPro" id="IPR010970">
    <property type="entry name" value="Cys_dSase_SufS"/>
</dbReference>
<dbReference type="SUPFAM" id="SSF53383">
    <property type="entry name" value="PLP-dependent transferases"/>
    <property type="match status" value="1"/>
</dbReference>
<dbReference type="InterPro" id="IPR010969">
    <property type="entry name" value="Cys_dSase-rel_unknwn_funct"/>
</dbReference>
<evidence type="ECO:0000256" key="1">
    <source>
        <dbReference type="ARBA" id="ARBA00001933"/>
    </source>
</evidence>
<dbReference type="InterPro" id="IPR015422">
    <property type="entry name" value="PyrdxlP-dep_Trfase_small"/>
</dbReference>
<comment type="similarity">
    <text evidence="2">Belongs to the class-V pyridoxal-phosphate-dependent aminotransferase family. Csd subfamily.</text>
</comment>
<evidence type="ECO:0000256" key="6">
    <source>
        <dbReference type="ARBA" id="ARBA00050776"/>
    </source>
</evidence>
<dbReference type="InterPro" id="IPR015421">
    <property type="entry name" value="PyrdxlP-dep_Trfase_major"/>
</dbReference>
<name>A0ABU4JX79_9CLOT</name>
<sequence>MPIYLDNASTSYPKPNVVIDTMASYMKKIGATAGRGAYKNAKETDNLLFNCRKIICKLFNGSDPNKVIFTSNITESLNLVINGLLKSGDHVIVSSLEHNAVRRPLKTLERDKKIQISITPCTTTGITVPADVEKLIRPNTKLIVFTHASNVIGTIQPIREIGKIAKNHKIPLLVDSAQTAGAYPIDVVKDNIDYLAFTGHKSLLGPTGTGGLLINCDTHMSPLKSGGTGGDSKNPYQPEGFPTKYETGTPNTAGIVGLGESLNYLSSIGIDKIRKKEEELVDYALKRLLEVEGIKIYGPRDTKKIVGVISFNLSNLSVEEIARELDSKYDIAVRAGLHCAPTAHTVIDTLDRGTVRIGIGYFNKKKDIDILVKALKSISIEASKGKIS</sequence>
<dbReference type="InterPro" id="IPR020578">
    <property type="entry name" value="Aminotrans_V_PyrdxlP_BS"/>
</dbReference>
<organism evidence="9 10">
    <name type="scientific">Clostridium tanneri</name>
    <dbReference type="NCBI Taxonomy" id="3037988"/>
    <lineage>
        <taxon>Bacteria</taxon>
        <taxon>Bacillati</taxon>
        <taxon>Bacillota</taxon>
        <taxon>Clostridia</taxon>
        <taxon>Eubacteriales</taxon>
        <taxon>Clostridiaceae</taxon>
        <taxon>Clostridium</taxon>
    </lineage>
</organism>
<dbReference type="EMBL" id="JARUJP010000022">
    <property type="protein sequence ID" value="MDW8802538.1"/>
    <property type="molecule type" value="Genomic_DNA"/>
</dbReference>